<evidence type="ECO:0000313" key="1">
    <source>
        <dbReference type="EMBL" id="GBL76378.1"/>
    </source>
</evidence>
<comment type="caution">
    <text evidence="1">The sequence shown here is derived from an EMBL/GenBank/DDBJ whole genome shotgun (WGS) entry which is preliminary data.</text>
</comment>
<proteinExistence type="predicted"/>
<organism evidence="1 2">
    <name type="scientific">Araneus ventricosus</name>
    <name type="common">Orbweaver spider</name>
    <name type="synonym">Epeira ventricosa</name>
    <dbReference type="NCBI Taxonomy" id="182803"/>
    <lineage>
        <taxon>Eukaryota</taxon>
        <taxon>Metazoa</taxon>
        <taxon>Ecdysozoa</taxon>
        <taxon>Arthropoda</taxon>
        <taxon>Chelicerata</taxon>
        <taxon>Arachnida</taxon>
        <taxon>Araneae</taxon>
        <taxon>Araneomorphae</taxon>
        <taxon>Entelegynae</taxon>
        <taxon>Araneoidea</taxon>
        <taxon>Araneidae</taxon>
        <taxon>Araneus</taxon>
    </lineage>
</organism>
<dbReference type="EMBL" id="BGPR01000010">
    <property type="protein sequence ID" value="GBL76378.1"/>
    <property type="molecule type" value="Genomic_DNA"/>
</dbReference>
<dbReference type="AlphaFoldDB" id="A0A4Y2A9D9"/>
<gene>
    <name evidence="1" type="ORF">AVEN_53159_1</name>
</gene>
<evidence type="ECO:0000313" key="2">
    <source>
        <dbReference type="Proteomes" id="UP000499080"/>
    </source>
</evidence>
<reference evidence="1 2" key="1">
    <citation type="journal article" date="2019" name="Sci. Rep.">
        <title>Orb-weaving spider Araneus ventricosus genome elucidates the spidroin gene catalogue.</title>
        <authorList>
            <person name="Kono N."/>
            <person name="Nakamura H."/>
            <person name="Ohtoshi R."/>
            <person name="Moran D.A.P."/>
            <person name="Shinohara A."/>
            <person name="Yoshida Y."/>
            <person name="Fujiwara M."/>
            <person name="Mori M."/>
            <person name="Tomita M."/>
            <person name="Arakawa K."/>
        </authorList>
    </citation>
    <scope>NUCLEOTIDE SEQUENCE [LARGE SCALE GENOMIC DNA]</scope>
</reference>
<name>A0A4Y2A9D9_ARAVE</name>
<keyword evidence="2" id="KW-1185">Reference proteome</keyword>
<protein>
    <submittedName>
        <fullName evidence="1">Uncharacterized protein</fullName>
    </submittedName>
</protein>
<dbReference type="Proteomes" id="UP000499080">
    <property type="component" value="Unassembled WGS sequence"/>
</dbReference>
<accession>A0A4Y2A9D9</accession>
<sequence length="85" mass="9744">MELELNTPFGNRQGAFNSVDGREIAERYVFFLKEIAIALLEEREEILESMSSPDCRGHSGGIEACLLAKRFSWNVKHLVLLFWTL</sequence>